<feature type="compositionally biased region" description="Acidic residues" evidence="6">
    <location>
        <begin position="620"/>
        <end position="630"/>
    </location>
</feature>
<dbReference type="Proteomes" id="UP000223968">
    <property type="component" value="Unassembled WGS sequence"/>
</dbReference>
<dbReference type="STRING" id="1447875.A0A2B7X0E2"/>
<dbReference type="CDD" id="cd24039">
    <property type="entry name" value="ASKHA_NBD_YND1-like"/>
    <property type="match status" value="1"/>
</dbReference>
<comment type="caution">
    <text evidence="8">The sequence shown here is derived from an EMBL/GenBank/DDBJ whole genome shotgun (WGS) entry which is preliminary data.</text>
</comment>
<feature type="binding site" evidence="4">
    <location>
        <begin position="181"/>
        <end position="185"/>
    </location>
    <ligand>
        <name>ATP</name>
        <dbReference type="ChEBI" id="CHEBI:30616"/>
    </ligand>
</feature>
<dbReference type="GO" id="GO:0046036">
    <property type="term" value="P:CTP metabolic process"/>
    <property type="evidence" value="ECO:0007669"/>
    <property type="project" value="TreeGrafter"/>
</dbReference>
<dbReference type="Pfam" id="PF01150">
    <property type="entry name" value="GDA1_CD39"/>
    <property type="match status" value="1"/>
</dbReference>
<dbReference type="GO" id="GO:0004382">
    <property type="term" value="F:GDP phosphatase activity"/>
    <property type="evidence" value="ECO:0007669"/>
    <property type="project" value="TreeGrafter"/>
</dbReference>
<dbReference type="GO" id="GO:0005524">
    <property type="term" value="F:ATP binding"/>
    <property type="evidence" value="ECO:0007669"/>
    <property type="project" value="UniProtKB-KW"/>
</dbReference>
<dbReference type="GO" id="GO:0005794">
    <property type="term" value="C:Golgi apparatus"/>
    <property type="evidence" value="ECO:0007669"/>
    <property type="project" value="TreeGrafter"/>
</dbReference>
<feature type="compositionally biased region" description="Polar residues" evidence="6">
    <location>
        <begin position="638"/>
        <end position="647"/>
    </location>
</feature>
<keyword evidence="7" id="KW-0812">Transmembrane</keyword>
<keyword evidence="4" id="KW-0547">Nucleotide-binding</keyword>
<evidence type="ECO:0000256" key="5">
    <source>
        <dbReference type="RuleBase" id="RU003833"/>
    </source>
</evidence>
<dbReference type="PROSITE" id="PS01238">
    <property type="entry name" value="GDA1_CD39_NTPASE"/>
    <property type="match status" value="1"/>
</dbReference>
<evidence type="ECO:0000256" key="6">
    <source>
        <dbReference type="SAM" id="MobiDB-lite"/>
    </source>
</evidence>
<evidence type="ECO:0000256" key="1">
    <source>
        <dbReference type="ARBA" id="ARBA00009283"/>
    </source>
</evidence>
<dbReference type="PANTHER" id="PTHR11782">
    <property type="entry name" value="ADENOSINE/GUANOSINE DIPHOSPHATASE"/>
    <property type="match status" value="1"/>
</dbReference>
<dbReference type="GO" id="GO:0017111">
    <property type="term" value="F:ribonucleoside triphosphate phosphatase activity"/>
    <property type="evidence" value="ECO:0007669"/>
    <property type="project" value="TreeGrafter"/>
</dbReference>
<comment type="similarity">
    <text evidence="1 5">Belongs to the GDA1/CD39 NTPase family.</text>
</comment>
<dbReference type="GO" id="GO:0045134">
    <property type="term" value="F:UDP phosphatase activity"/>
    <property type="evidence" value="ECO:0007669"/>
    <property type="project" value="TreeGrafter"/>
</dbReference>
<dbReference type="AlphaFoldDB" id="A0A2B7X0E2"/>
<keyword evidence="4" id="KW-0067">ATP-binding</keyword>
<dbReference type="OrthoDB" id="6372431at2759"/>
<feature type="transmembrane region" description="Helical" evidence="7">
    <location>
        <begin position="532"/>
        <end position="551"/>
    </location>
</feature>
<dbReference type="GO" id="GO:0016020">
    <property type="term" value="C:membrane"/>
    <property type="evidence" value="ECO:0007669"/>
    <property type="project" value="TreeGrafter"/>
</dbReference>
<evidence type="ECO:0000313" key="9">
    <source>
        <dbReference type="Proteomes" id="UP000223968"/>
    </source>
</evidence>
<name>A0A2B7X0E2_9EURO</name>
<dbReference type="PANTHER" id="PTHR11782:SF121">
    <property type="entry name" value="NUCLEOSIDE-DIPHOSPHATASE MIG-23"/>
    <property type="match status" value="1"/>
</dbReference>
<feature type="region of interest" description="Disordered" evidence="6">
    <location>
        <begin position="613"/>
        <end position="712"/>
    </location>
</feature>
<feature type="active site" description="Proton acceptor" evidence="3">
    <location>
        <position position="145"/>
    </location>
</feature>
<sequence>MGIWRYAVVLDAGSSGTRIHVYRWPDSVKARKSASAKELASLPEIITKDKWTKKIHPGISTFAQNPDAVGIDHLRPLLHHAQEVIPEEDVPDTPIFLLATAGMRLLQNAEQKAVLSNVCTYIRQNTDFLLPNCNQHVQVIEGNTEGLYGWIATNYLVGGFDDEAHNHGKGHHTYGFLDMGGASAQIAFAPNATEAERHANDLTLLRLRNINGMSTEYKVFVTSWLGFGAREARSRYVKALLESTANEKTRGKPDPCLHSGLRTTADGEILPSEGPVSGMDPYLIGTGQFDECLRQTFPLLEKDAPCPDEPCLIHGVHVPAIDFDVNHFIGISEYWHTTHEIFEMGHKDKAYDFNTYQQRVKEFCSQPWDSVHMGVLDQKWGKKVDKETAYEVCFKASWLIGILHDGIGIPRVGIETTEGTGHNGTKEVLAQGKQKGYLDAFQAVNKIDSTEVSWTLGKAVLYASSQVPPLPQGLPVGFGSNIPGGVPDDFQYPGPPLNPIPPPILPTNETIASPKAKHWHDTLFNGDSPRRIPGIFLFLLIVVIATFFLCGRDRRKRFYRKLTRRPNSRGGGSHHYPRRSKGGFFSSKFPFFSTRRGSHAAYERVLEDGGRDFELGPASSDDDSSPIYEDDFGRTKLHGSNNSNWGAATNKPGFDNNGSLSVNMDRTGLAVRTESRERLAPLALGPTHNGRKSRATSPVRHKPSNLSPLSDG</sequence>
<keyword evidence="2 5" id="KW-0378">Hydrolase</keyword>
<evidence type="ECO:0000256" key="3">
    <source>
        <dbReference type="PIRSR" id="PIRSR600407-1"/>
    </source>
</evidence>
<organism evidence="8 9">
    <name type="scientific">Helicocarpus griseus UAMH5409</name>
    <dbReference type="NCBI Taxonomy" id="1447875"/>
    <lineage>
        <taxon>Eukaryota</taxon>
        <taxon>Fungi</taxon>
        <taxon>Dikarya</taxon>
        <taxon>Ascomycota</taxon>
        <taxon>Pezizomycotina</taxon>
        <taxon>Eurotiomycetes</taxon>
        <taxon>Eurotiomycetidae</taxon>
        <taxon>Onygenales</taxon>
        <taxon>Ajellomycetaceae</taxon>
        <taxon>Helicocarpus</taxon>
    </lineage>
</organism>
<evidence type="ECO:0000313" key="8">
    <source>
        <dbReference type="EMBL" id="PGH02415.1"/>
    </source>
</evidence>
<keyword evidence="7" id="KW-1133">Transmembrane helix</keyword>
<dbReference type="Gene3D" id="3.30.420.40">
    <property type="match status" value="1"/>
</dbReference>
<dbReference type="GO" id="GO:0006256">
    <property type="term" value="P:UDP catabolic process"/>
    <property type="evidence" value="ECO:0007669"/>
    <property type="project" value="TreeGrafter"/>
</dbReference>
<feature type="compositionally biased region" description="Basic residues" evidence="6">
    <location>
        <begin position="689"/>
        <end position="703"/>
    </location>
</feature>
<proteinExistence type="inferred from homology"/>
<protein>
    <recommendedName>
        <fullName evidence="10">Golgi apyrase</fullName>
    </recommendedName>
</protein>
<keyword evidence="7" id="KW-0472">Membrane</keyword>
<feature type="region of interest" description="Disordered" evidence="6">
    <location>
        <begin position="561"/>
        <end position="581"/>
    </location>
</feature>
<dbReference type="InterPro" id="IPR000407">
    <property type="entry name" value="GDA1_CD39_NTPase"/>
</dbReference>
<evidence type="ECO:0000256" key="2">
    <source>
        <dbReference type="ARBA" id="ARBA00022801"/>
    </source>
</evidence>
<evidence type="ECO:0000256" key="4">
    <source>
        <dbReference type="PIRSR" id="PIRSR600407-2"/>
    </source>
</evidence>
<reference evidence="8 9" key="1">
    <citation type="submission" date="2017-10" db="EMBL/GenBank/DDBJ databases">
        <title>Comparative genomics in systemic dimorphic fungi from Ajellomycetaceae.</title>
        <authorList>
            <person name="Munoz J.F."/>
            <person name="Mcewen J.G."/>
            <person name="Clay O.K."/>
            <person name="Cuomo C.A."/>
        </authorList>
    </citation>
    <scope>NUCLEOTIDE SEQUENCE [LARGE SCALE GENOMIC DNA]</scope>
    <source>
        <strain evidence="8 9">UAMH5409</strain>
    </source>
</reference>
<evidence type="ECO:0008006" key="10">
    <source>
        <dbReference type="Google" id="ProtNLM"/>
    </source>
</evidence>
<dbReference type="Gene3D" id="3.30.420.150">
    <property type="entry name" value="Exopolyphosphatase. Domain 2"/>
    <property type="match status" value="1"/>
</dbReference>
<keyword evidence="9" id="KW-1185">Reference proteome</keyword>
<evidence type="ECO:0000256" key="7">
    <source>
        <dbReference type="SAM" id="Phobius"/>
    </source>
</evidence>
<accession>A0A2B7X0E2</accession>
<dbReference type="EMBL" id="PDNB01000159">
    <property type="protein sequence ID" value="PGH02415.1"/>
    <property type="molecule type" value="Genomic_DNA"/>
</dbReference>
<gene>
    <name evidence="8" type="ORF">AJ79_07647</name>
</gene>